<evidence type="ECO:0000256" key="1">
    <source>
        <dbReference type="ARBA" id="ARBA00023015"/>
    </source>
</evidence>
<dbReference type="EMBL" id="RHHQ01000007">
    <property type="protein sequence ID" value="RNB90676.1"/>
    <property type="molecule type" value="Genomic_DNA"/>
</dbReference>
<comment type="caution">
    <text evidence="6">The sequence shown here is derived from an EMBL/GenBank/DDBJ whole genome shotgun (WGS) entry which is preliminary data.</text>
</comment>
<dbReference type="AlphaFoldDB" id="A0A3M8DRA4"/>
<dbReference type="PANTHER" id="PTHR30514:SF18">
    <property type="entry name" value="RPIR-FAMILY TRANSCRIPTIONAL REGULATOR"/>
    <property type="match status" value="1"/>
</dbReference>
<name>A0A3M8DRA4_9BACL</name>
<dbReference type="PANTHER" id="PTHR30514">
    <property type="entry name" value="GLUCOKINASE"/>
    <property type="match status" value="1"/>
</dbReference>
<dbReference type="Gene3D" id="1.10.10.10">
    <property type="entry name" value="Winged helix-like DNA-binding domain superfamily/Winged helix DNA-binding domain"/>
    <property type="match status" value="1"/>
</dbReference>
<dbReference type="Pfam" id="PF01418">
    <property type="entry name" value="HTH_6"/>
    <property type="match status" value="1"/>
</dbReference>
<dbReference type="PROSITE" id="PS51071">
    <property type="entry name" value="HTH_RPIR"/>
    <property type="match status" value="1"/>
</dbReference>
<dbReference type="OrthoDB" id="2930at2"/>
<keyword evidence="1" id="KW-0805">Transcription regulation</keyword>
<dbReference type="Gene3D" id="3.40.50.10490">
    <property type="entry name" value="Glucose-6-phosphate isomerase like protein, domain 1"/>
    <property type="match status" value="1"/>
</dbReference>
<dbReference type="GO" id="GO:0003677">
    <property type="term" value="F:DNA binding"/>
    <property type="evidence" value="ECO:0007669"/>
    <property type="project" value="UniProtKB-KW"/>
</dbReference>
<dbReference type="InterPro" id="IPR000281">
    <property type="entry name" value="HTH_RpiR"/>
</dbReference>
<evidence type="ECO:0000259" key="4">
    <source>
        <dbReference type="PROSITE" id="PS51071"/>
    </source>
</evidence>
<dbReference type="GO" id="GO:0003700">
    <property type="term" value="F:DNA-binding transcription factor activity"/>
    <property type="evidence" value="ECO:0007669"/>
    <property type="project" value="InterPro"/>
</dbReference>
<dbReference type="InterPro" id="IPR035472">
    <property type="entry name" value="RpiR-like_SIS"/>
</dbReference>
<evidence type="ECO:0000256" key="2">
    <source>
        <dbReference type="ARBA" id="ARBA00023125"/>
    </source>
</evidence>
<evidence type="ECO:0000313" key="7">
    <source>
        <dbReference type="Proteomes" id="UP000271031"/>
    </source>
</evidence>
<dbReference type="PROSITE" id="PS51464">
    <property type="entry name" value="SIS"/>
    <property type="match status" value="1"/>
</dbReference>
<evidence type="ECO:0000256" key="3">
    <source>
        <dbReference type="ARBA" id="ARBA00023163"/>
    </source>
</evidence>
<dbReference type="InterPro" id="IPR036388">
    <property type="entry name" value="WH-like_DNA-bd_sf"/>
</dbReference>
<dbReference type="InterPro" id="IPR046348">
    <property type="entry name" value="SIS_dom_sf"/>
</dbReference>
<dbReference type="InterPro" id="IPR009057">
    <property type="entry name" value="Homeodomain-like_sf"/>
</dbReference>
<keyword evidence="7" id="KW-1185">Reference proteome</keyword>
<feature type="domain" description="SIS" evidence="5">
    <location>
        <begin position="129"/>
        <end position="266"/>
    </location>
</feature>
<keyword evidence="2" id="KW-0238">DNA-binding</keyword>
<accession>A0A3M8DRA4</accession>
<gene>
    <name evidence="6" type="ORF">EDM56_09290</name>
</gene>
<organism evidence="6 7">
    <name type="scientific">Brevibacillus fluminis</name>
    <dbReference type="NCBI Taxonomy" id="511487"/>
    <lineage>
        <taxon>Bacteria</taxon>
        <taxon>Bacillati</taxon>
        <taxon>Bacillota</taxon>
        <taxon>Bacilli</taxon>
        <taxon>Bacillales</taxon>
        <taxon>Paenibacillaceae</taxon>
        <taxon>Brevibacillus</taxon>
    </lineage>
</organism>
<dbReference type="RefSeq" id="WP_122917603.1">
    <property type="nucleotide sequence ID" value="NZ_RHHQ01000007.1"/>
</dbReference>
<dbReference type="SUPFAM" id="SSF46689">
    <property type="entry name" value="Homeodomain-like"/>
    <property type="match status" value="1"/>
</dbReference>
<protein>
    <submittedName>
        <fullName evidence="6">MurR/RpiR family transcriptional regulator</fullName>
    </submittedName>
</protein>
<dbReference type="Pfam" id="PF01380">
    <property type="entry name" value="SIS"/>
    <property type="match status" value="1"/>
</dbReference>
<dbReference type="InterPro" id="IPR001347">
    <property type="entry name" value="SIS_dom"/>
</dbReference>
<evidence type="ECO:0000259" key="5">
    <source>
        <dbReference type="PROSITE" id="PS51464"/>
    </source>
</evidence>
<dbReference type="InterPro" id="IPR047640">
    <property type="entry name" value="RpiR-like"/>
</dbReference>
<feature type="domain" description="HTH rpiR-type" evidence="4">
    <location>
        <begin position="3"/>
        <end position="79"/>
    </location>
</feature>
<proteinExistence type="predicted"/>
<sequence>MKANVKERIRTHFAGLTASQRMISRFVLDKPNLIAVHTAKKIGELTSTSESTVIRFSYALGYSGYGEMQEEIRRTLLISDQLRGPIEKHQEASGERVTSENFVQQALETDIAYIQQALANADVALFRKAIELIMSVDKIVVVGFRWCHIPATWLSNALNTLKGDTHLYQGAIGNADYLITEHSKKWLVIALSFPRHPSETIAFVKAAKTVGAQVLAITEGELSPISAEADVMLKVTTPQPVATNGMPTLFSILNALVEGVMAAGGDEITHRLQQYDEISSTFYSFTGDEEDE</sequence>
<reference evidence="6 7" key="1">
    <citation type="submission" date="2018-10" db="EMBL/GenBank/DDBJ databases">
        <title>Phylogenomics of Brevibacillus.</title>
        <authorList>
            <person name="Dunlap C."/>
        </authorList>
    </citation>
    <scope>NUCLEOTIDE SEQUENCE [LARGE SCALE GENOMIC DNA]</scope>
    <source>
        <strain evidence="6 7">JCM 15716</strain>
    </source>
</reference>
<dbReference type="SUPFAM" id="SSF53697">
    <property type="entry name" value="SIS domain"/>
    <property type="match status" value="1"/>
</dbReference>
<dbReference type="GO" id="GO:0097367">
    <property type="term" value="F:carbohydrate derivative binding"/>
    <property type="evidence" value="ECO:0007669"/>
    <property type="project" value="InterPro"/>
</dbReference>
<evidence type="ECO:0000313" key="6">
    <source>
        <dbReference type="EMBL" id="RNB90676.1"/>
    </source>
</evidence>
<keyword evidence="3" id="KW-0804">Transcription</keyword>
<dbReference type="GO" id="GO:1901135">
    <property type="term" value="P:carbohydrate derivative metabolic process"/>
    <property type="evidence" value="ECO:0007669"/>
    <property type="project" value="InterPro"/>
</dbReference>
<dbReference type="CDD" id="cd05013">
    <property type="entry name" value="SIS_RpiR"/>
    <property type="match status" value="1"/>
</dbReference>
<dbReference type="Proteomes" id="UP000271031">
    <property type="component" value="Unassembled WGS sequence"/>
</dbReference>